<dbReference type="Proteomes" id="UP000583556">
    <property type="component" value="Unassembled WGS sequence"/>
</dbReference>
<comment type="caution">
    <text evidence="1">The sequence shown here is derived from an EMBL/GenBank/DDBJ whole genome shotgun (WGS) entry which is preliminary data.</text>
</comment>
<evidence type="ECO:0000313" key="1">
    <source>
        <dbReference type="EMBL" id="NML94266.1"/>
    </source>
</evidence>
<dbReference type="EMBL" id="JABBGM010000004">
    <property type="protein sequence ID" value="NML94266.1"/>
    <property type="molecule type" value="Genomic_DNA"/>
</dbReference>
<keyword evidence="2" id="KW-1185">Reference proteome</keyword>
<protein>
    <submittedName>
        <fullName evidence="1">Uncharacterized protein</fullName>
    </submittedName>
</protein>
<dbReference type="RefSeq" id="WP_169493517.1">
    <property type="nucleotide sequence ID" value="NZ_AP029021.1"/>
</dbReference>
<organism evidence="1 2">
    <name type="scientific">Novosphingobium olei</name>
    <dbReference type="NCBI Taxonomy" id="2728851"/>
    <lineage>
        <taxon>Bacteria</taxon>
        <taxon>Pseudomonadati</taxon>
        <taxon>Pseudomonadota</taxon>
        <taxon>Alphaproteobacteria</taxon>
        <taxon>Sphingomonadales</taxon>
        <taxon>Sphingomonadaceae</taxon>
        <taxon>Novosphingobium</taxon>
    </lineage>
</organism>
<accession>A0A7Y0G9J6</accession>
<dbReference type="AlphaFoldDB" id="A0A7Y0G9J6"/>
<sequence length="79" mass="8655">MAKTFKLPRKINGFRLPKKARKQANAFIARLQGEELEALATAVLGAILIHFADRAARNGEPGDPLSKRLIDAVGSHLKH</sequence>
<gene>
    <name evidence="1" type="ORF">HHL27_11380</name>
</gene>
<name>A0A7Y0G9J6_9SPHN</name>
<reference evidence="1 2" key="1">
    <citation type="submission" date="2020-04" db="EMBL/GenBank/DDBJ databases">
        <title>Novosphingobium sp. TW-4 isolated from soil.</title>
        <authorList>
            <person name="Dahal R.H."/>
            <person name="Chaudhary D.K."/>
        </authorList>
    </citation>
    <scope>NUCLEOTIDE SEQUENCE [LARGE SCALE GENOMIC DNA]</scope>
    <source>
        <strain evidence="1 2">TW-4</strain>
    </source>
</reference>
<proteinExistence type="predicted"/>
<evidence type="ECO:0000313" key="2">
    <source>
        <dbReference type="Proteomes" id="UP000583556"/>
    </source>
</evidence>